<evidence type="ECO:0000313" key="2">
    <source>
        <dbReference type="Proteomes" id="UP001595755"/>
    </source>
</evidence>
<sequence length="174" mass="19960">MIAVIKPILYEKASPEARKEYERQYRTTGTVTNTKRTLLNHLPSYHAYEEGMNLRSALLQFLSHRAFAVFAYAISMESDSLVDSTQFRKTLTDRGENPDELFLDDEEQALEHYGRQLSRNPNGVPNSLFGHLSQYYTPEQIVALTAFAGQMIATNVFNSALRIELDEYLMHFSN</sequence>
<evidence type="ECO:0000313" key="1">
    <source>
        <dbReference type="EMBL" id="MFC4302204.1"/>
    </source>
</evidence>
<organism evidence="1 2">
    <name type="scientific">Cohnella boryungensis</name>
    <dbReference type="NCBI Taxonomy" id="768479"/>
    <lineage>
        <taxon>Bacteria</taxon>
        <taxon>Bacillati</taxon>
        <taxon>Bacillota</taxon>
        <taxon>Bacilli</taxon>
        <taxon>Bacillales</taxon>
        <taxon>Paenibacillaceae</taxon>
        <taxon>Cohnella</taxon>
    </lineage>
</organism>
<name>A0ABV8S6Y1_9BACL</name>
<dbReference type="InterPro" id="IPR029032">
    <property type="entry name" value="AhpD-like"/>
</dbReference>
<keyword evidence="2" id="KW-1185">Reference proteome</keyword>
<gene>
    <name evidence="1" type="ORF">ACFO1S_01970</name>
</gene>
<comment type="caution">
    <text evidence="1">The sequence shown here is derived from an EMBL/GenBank/DDBJ whole genome shotgun (WGS) entry which is preliminary data.</text>
</comment>
<dbReference type="RefSeq" id="WP_204600912.1">
    <property type="nucleotide sequence ID" value="NZ_JBHSED010000003.1"/>
</dbReference>
<dbReference type="EMBL" id="JBHSED010000003">
    <property type="protein sequence ID" value="MFC4302204.1"/>
    <property type="molecule type" value="Genomic_DNA"/>
</dbReference>
<accession>A0ABV8S6Y1</accession>
<protein>
    <submittedName>
        <fullName evidence="1">Carboxymuconolactone decarboxylase family protein</fullName>
    </submittedName>
</protein>
<reference evidence="2" key="1">
    <citation type="journal article" date="2019" name="Int. J. Syst. Evol. Microbiol.">
        <title>The Global Catalogue of Microorganisms (GCM) 10K type strain sequencing project: providing services to taxonomists for standard genome sequencing and annotation.</title>
        <authorList>
            <consortium name="The Broad Institute Genomics Platform"/>
            <consortium name="The Broad Institute Genome Sequencing Center for Infectious Disease"/>
            <person name="Wu L."/>
            <person name="Ma J."/>
        </authorList>
    </citation>
    <scope>NUCLEOTIDE SEQUENCE [LARGE SCALE GENOMIC DNA]</scope>
    <source>
        <strain evidence="2">CGMCC 4.1641</strain>
    </source>
</reference>
<proteinExistence type="predicted"/>
<dbReference type="Proteomes" id="UP001595755">
    <property type="component" value="Unassembled WGS sequence"/>
</dbReference>
<dbReference type="Gene3D" id="1.20.1290.10">
    <property type="entry name" value="AhpD-like"/>
    <property type="match status" value="1"/>
</dbReference>
<dbReference type="SUPFAM" id="SSF69118">
    <property type="entry name" value="AhpD-like"/>
    <property type="match status" value="1"/>
</dbReference>